<dbReference type="InterPro" id="IPR032466">
    <property type="entry name" value="Metal_Hydrolase"/>
</dbReference>
<sequence>MKAIVNAKVITMACGVVENGTIVMDKGKIVSLESGGVVPEGATVLDVEGRIVTPGFIDAHVHAGICEEGVPGAMNAVNEDTSAVTPHVRAIDGINPSDEGFRNAVEAGITCMQILPGSANIIGGTGVIVKPVGNIVDRMVIRAHSGMKAALGENPVNWQGGKGRFPSTRMGNAACMRKAIGDAFDYRAKKEQAEKKGEHFTLDQGMENFLPVLDGTVPMRIHCHRADDICTAIRICDEFGLRYTLEHCTEGHLIADYLAEKKVKAAVGPTATSKTKVEVRDKGWHTLLALKEAGVPFCLITDHPVIPIENLPVAAALAVRAGLDEQTALKALTVEAASHLELEDRLGSIESGKDADLVVWSGDPLDVRSRPVQVFVDGQPQLDW</sequence>
<dbReference type="SUPFAM" id="SSF51556">
    <property type="entry name" value="Metallo-dependent hydrolases"/>
    <property type="match status" value="1"/>
</dbReference>
<dbReference type="PANTHER" id="PTHR43135:SF3">
    <property type="entry name" value="ALPHA-D-RIBOSE 1-METHYLPHOSPHONATE 5-TRIPHOSPHATE DIPHOSPHATASE"/>
    <property type="match status" value="1"/>
</dbReference>
<name>A0A1X7IKU2_9BACT</name>
<accession>A0A1X7IKU2</accession>
<evidence type="ECO:0000259" key="1">
    <source>
        <dbReference type="Pfam" id="PF07969"/>
    </source>
</evidence>
<dbReference type="InterPro" id="IPR013108">
    <property type="entry name" value="Amidohydro_3"/>
</dbReference>
<dbReference type="CDD" id="cd01309">
    <property type="entry name" value="Met_dep_hydrolase_C"/>
    <property type="match status" value="1"/>
</dbReference>
<dbReference type="InterPro" id="IPR011059">
    <property type="entry name" value="Metal-dep_hydrolase_composite"/>
</dbReference>
<dbReference type="STRING" id="561720.SAMN06275492_10331"/>
<gene>
    <name evidence="2" type="ORF">SAMN06275492_10331</name>
</gene>
<dbReference type="SUPFAM" id="SSF51338">
    <property type="entry name" value="Composite domain of metallo-dependent hydrolases"/>
    <property type="match status" value="1"/>
</dbReference>
<dbReference type="OrthoDB" id="9802793at2"/>
<feature type="domain" description="Amidohydrolase 3" evidence="1">
    <location>
        <begin position="217"/>
        <end position="380"/>
    </location>
</feature>
<evidence type="ECO:0000313" key="3">
    <source>
        <dbReference type="Proteomes" id="UP000193355"/>
    </source>
</evidence>
<reference evidence="3" key="1">
    <citation type="submission" date="2017-04" db="EMBL/GenBank/DDBJ databases">
        <authorList>
            <person name="Varghese N."/>
            <person name="Submissions S."/>
        </authorList>
    </citation>
    <scope>NUCLEOTIDE SEQUENCE [LARGE SCALE GENOMIC DNA]</scope>
    <source>
        <strain evidence="3">USBA 82</strain>
    </source>
</reference>
<keyword evidence="3" id="KW-1185">Reference proteome</keyword>
<dbReference type="AlphaFoldDB" id="A0A1X7IKU2"/>
<protein>
    <submittedName>
        <fullName evidence="2">Imidazolonepropionase</fullName>
    </submittedName>
</protein>
<dbReference type="InterPro" id="IPR051781">
    <property type="entry name" value="Metallo-dep_Hydrolase"/>
</dbReference>
<dbReference type="Gene3D" id="2.30.40.10">
    <property type="entry name" value="Urease, subunit C, domain 1"/>
    <property type="match status" value="1"/>
</dbReference>
<dbReference type="RefSeq" id="WP_143340779.1">
    <property type="nucleotide sequence ID" value="NZ_FXBB01000003.1"/>
</dbReference>
<dbReference type="EMBL" id="FXBB01000003">
    <property type="protein sequence ID" value="SMG15281.1"/>
    <property type="molecule type" value="Genomic_DNA"/>
</dbReference>
<dbReference type="PANTHER" id="PTHR43135">
    <property type="entry name" value="ALPHA-D-RIBOSE 1-METHYLPHOSPHONATE 5-TRIPHOSPHATE DIPHOSPHATASE"/>
    <property type="match status" value="1"/>
</dbReference>
<dbReference type="Gene3D" id="3.20.20.140">
    <property type="entry name" value="Metal-dependent hydrolases"/>
    <property type="match status" value="1"/>
</dbReference>
<organism evidence="2 3">
    <name type="scientific">Dethiosulfovibrio salsuginis</name>
    <dbReference type="NCBI Taxonomy" id="561720"/>
    <lineage>
        <taxon>Bacteria</taxon>
        <taxon>Thermotogati</taxon>
        <taxon>Synergistota</taxon>
        <taxon>Synergistia</taxon>
        <taxon>Synergistales</taxon>
        <taxon>Dethiosulfovibrionaceae</taxon>
        <taxon>Dethiosulfovibrio</taxon>
    </lineage>
</organism>
<dbReference type="Pfam" id="PF07969">
    <property type="entry name" value="Amidohydro_3"/>
    <property type="match status" value="1"/>
</dbReference>
<proteinExistence type="predicted"/>
<dbReference type="GO" id="GO:0016810">
    <property type="term" value="F:hydrolase activity, acting on carbon-nitrogen (but not peptide) bonds"/>
    <property type="evidence" value="ECO:0007669"/>
    <property type="project" value="InterPro"/>
</dbReference>
<dbReference type="Proteomes" id="UP000193355">
    <property type="component" value="Unassembled WGS sequence"/>
</dbReference>
<evidence type="ECO:0000313" key="2">
    <source>
        <dbReference type="EMBL" id="SMG15281.1"/>
    </source>
</evidence>